<feature type="region of interest" description="Disordered" evidence="11">
    <location>
        <begin position="527"/>
        <end position="563"/>
    </location>
</feature>
<dbReference type="InterPro" id="IPR011161">
    <property type="entry name" value="MHC_I-like_Ag-recog"/>
</dbReference>
<evidence type="ECO:0000256" key="7">
    <source>
        <dbReference type="ARBA" id="ARBA00022989"/>
    </source>
</evidence>
<dbReference type="FunFam" id="2.60.40.10:FF:000014">
    <property type="entry name" value="H-2 class I histocompatibility antigen, alpha chain"/>
    <property type="match status" value="1"/>
</dbReference>
<sequence length="575" mass="62895">MGPRALALLLSGALAVAETWAGPARGGVSGGFSALRARRLPLPEVFLHRGVPARPRGAPVLGSRLRGRHAVRAVRQRLCQSEDGAAGAVGGAGGAGVLGPGDAEGQAQRAGFPRSHTFQWTSACDVGAHGRLLRGYQQWAYDGADYIALNEDLRSWTAADTAAQITRRKWEAAGEAKRYRNYLEVTCVEWLRRHLENGKETLLRSSTRANRASLISPPLGLASHQEGKMDSVAEHRLPTGGEIGGISHGRSAGGETETSAWVFRFLLESDSPRGPLFSKGQLRNPVSPRRQVETIPEIMTLAATLATVAFPLKALFSENIFGEPPNTHVTHHPISDHDVILRCWALGFYPVEITLTWQREGEDLTQDTELVETRPAGDGTFQKWAALVVPSGEEQRYTCHVQHEGLSEPITLRWEPPLPIVLITWIIAGPALLVVTVVIGAVIWRKKCSGVSQDESVHRRIFAERYWDGQAFLHHDNKKDVAESQRLGAEAIRGPETWATETKGLRDPGEELRMSLEDLLTLQAPRRAQEPTHHAPSSASTCGSKKVRPGSQGLPPVQRNWTPGCRTNLEKVWGQ</sequence>
<comment type="subcellular location">
    <subcellularLocation>
        <location evidence="2">Membrane</location>
        <topology evidence="2">Single-pass type I membrane protein</topology>
    </subcellularLocation>
</comment>
<dbReference type="GeneID" id="123387572"/>
<evidence type="ECO:0000256" key="2">
    <source>
        <dbReference type="ARBA" id="ARBA00004479"/>
    </source>
</evidence>
<comment type="function">
    <text evidence="1">Involved in the presentation of foreign antigens to the immune system.</text>
</comment>
<dbReference type="SUPFAM" id="SSF54452">
    <property type="entry name" value="MHC antigen-recognition domain"/>
    <property type="match status" value="2"/>
</dbReference>
<keyword evidence="7 12" id="KW-1133">Transmembrane helix</keyword>
<dbReference type="Pfam" id="PF07654">
    <property type="entry name" value="C1-set"/>
    <property type="match status" value="1"/>
</dbReference>
<dbReference type="Gene3D" id="3.30.500.10">
    <property type="entry name" value="MHC class I-like antigen recognition-like"/>
    <property type="match status" value="2"/>
</dbReference>
<dbReference type="FunFam" id="3.30.500.10:FF:000001">
    <property type="entry name" value="H-2 class I histocompatibility antigen, alpha chain"/>
    <property type="match status" value="1"/>
</dbReference>
<dbReference type="PROSITE" id="PS50835">
    <property type="entry name" value="IG_LIKE"/>
    <property type="match status" value="1"/>
</dbReference>
<organism evidence="15 17">
    <name type="scientific">Mustela putorius furo</name>
    <name type="common">European domestic ferret</name>
    <name type="synonym">Mustela furo</name>
    <dbReference type="NCBI Taxonomy" id="9669"/>
    <lineage>
        <taxon>Eukaryota</taxon>
        <taxon>Metazoa</taxon>
        <taxon>Chordata</taxon>
        <taxon>Craniata</taxon>
        <taxon>Vertebrata</taxon>
        <taxon>Euteleostomi</taxon>
        <taxon>Mammalia</taxon>
        <taxon>Eutheria</taxon>
        <taxon>Laurasiatheria</taxon>
        <taxon>Carnivora</taxon>
        <taxon>Caniformia</taxon>
        <taxon>Musteloidea</taxon>
        <taxon>Mustelidae</taxon>
        <taxon>Mustelinae</taxon>
        <taxon>Mustela</taxon>
    </lineage>
</organism>
<dbReference type="InterPro" id="IPR050208">
    <property type="entry name" value="MHC_class-I_related"/>
</dbReference>
<dbReference type="GO" id="GO:0002476">
    <property type="term" value="P:antigen processing and presentation of endogenous peptide antigen via MHC class Ib"/>
    <property type="evidence" value="ECO:0007669"/>
    <property type="project" value="TreeGrafter"/>
</dbReference>
<dbReference type="Gene3D" id="2.60.40.10">
    <property type="entry name" value="Immunoglobulins"/>
    <property type="match status" value="1"/>
</dbReference>
<keyword evidence="6" id="KW-0391">Immunity</keyword>
<keyword evidence="8 12" id="KW-0472">Membrane</keyword>
<dbReference type="InterPro" id="IPR036179">
    <property type="entry name" value="Ig-like_dom_sf"/>
</dbReference>
<dbReference type="SUPFAM" id="SSF48726">
    <property type="entry name" value="Immunoglobulin"/>
    <property type="match status" value="1"/>
</dbReference>
<dbReference type="Pfam" id="PF00129">
    <property type="entry name" value="MHC_I"/>
    <property type="match status" value="1"/>
</dbReference>
<dbReference type="SMART" id="SM00407">
    <property type="entry name" value="IGc1"/>
    <property type="match status" value="1"/>
</dbReference>
<keyword evidence="15" id="KW-1185">Reference proteome</keyword>
<dbReference type="InterPro" id="IPR007110">
    <property type="entry name" value="Ig-like_dom"/>
</dbReference>
<dbReference type="InterPro" id="IPR013783">
    <property type="entry name" value="Ig-like_fold"/>
</dbReference>
<dbReference type="InterPro" id="IPR003006">
    <property type="entry name" value="Ig/MHC_CS"/>
</dbReference>
<evidence type="ECO:0000256" key="11">
    <source>
        <dbReference type="SAM" id="MobiDB-lite"/>
    </source>
</evidence>
<dbReference type="CDD" id="cd07698">
    <property type="entry name" value="IgC1_MHC_I_alpha3"/>
    <property type="match status" value="1"/>
</dbReference>
<evidence type="ECO:0000256" key="13">
    <source>
        <dbReference type="SAM" id="SignalP"/>
    </source>
</evidence>
<dbReference type="PROSITE" id="PS00290">
    <property type="entry name" value="IG_MHC"/>
    <property type="match status" value="1"/>
</dbReference>
<evidence type="ECO:0000259" key="14">
    <source>
        <dbReference type="PROSITE" id="PS50835"/>
    </source>
</evidence>
<dbReference type="InterPro" id="IPR001039">
    <property type="entry name" value="MHC_I_a_a1/a2"/>
</dbReference>
<dbReference type="InterPro" id="IPR011162">
    <property type="entry name" value="MHC_I/II-like_Ag-recog"/>
</dbReference>
<gene>
    <name evidence="16 17" type="primary">LOC123387572</name>
</gene>
<evidence type="ECO:0000256" key="10">
    <source>
        <dbReference type="RuleBase" id="RU004439"/>
    </source>
</evidence>
<evidence type="ECO:0000256" key="12">
    <source>
        <dbReference type="SAM" id="Phobius"/>
    </source>
</evidence>
<dbReference type="GO" id="GO:0005615">
    <property type="term" value="C:extracellular space"/>
    <property type="evidence" value="ECO:0007669"/>
    <property type="project" value="TreeGrafter"/>
</dbReference>
<dbReference type="AlphaFoldDB" id="A0A8U0UNB8"/>
<accession>A0A8U0UNB8</accession>
<reference evidence="16 17" key="1">
    <citation type="submission" date="2025-04" db="UniProtKB">
        <authorList>
            <consortium name="RefSeq"/>
        </authorList>
    </citation>
    <scope>IDENTIFICATION</scope>
    <source>
        <tissue evidence="16 17">Brain</tissue>
    </source>
</reference>
<evidence type="ECO:0000256" key="6">
    <source>
        <dbReference type="ARBA" id="ARBA00022859"/>
    </source>
</evidence>
<feature type="chain" id="PRO_5044694196" evidence="13">
    <location>
        <begin position="22"/>
        <end position="575"/>
    </location>
</feature>
<dbReference type="GO" id="GO:0005102">
    <property type="term" value="F:signaling receptor binding"/>
    <property type="evidence" value="ECO:0007669"/>
    <property type="project" value="TreeGrafter"/>
</dbReference>
<dbReference type="GO" id="GO:0042605">
    <property type="term" value="F:peptide antigen binding"/>
    <property type="evidence" value="ECO:0007669"/>
    <property type="project" value="TreeGrafter"/>
</dbReference>
<feature type="domain" description="Ig-like" evidence="14">
    <location>
        <begin position="325"/>
        <end position="411"/>
    </location>
</feature>
<evidence type="ECO:0000313" key="15">
    <source>
        <dbReference type="Proteomes" id="UP000000715"/>
    </source>
</evidence>
<dbReference type="InterPro" id="IPR037055">
    <property type="entry name" value="MHC_I-like_Ag-recog_sf"/>
</dbReference>
<dbReference type="GO" id="GO:0030670">
    <property type="term" value="C:phagocytic vesicle membrane"/>
    <property type="evidence" value="ECO:0007669"/>
    <property type="project" value="UniProtKB-ARBA"/>
</dbReference>
<feature type="transmembrane region" description="Helical" evidence="12">
    <location>
        <begin position="422"/>
        <end position="444"/>
    </location>
</feature>
<dbReference type="RefSeq" id="XP_044921114.1">
    <property type="nucleotide sequence ID" value="XM_045065179.1"/>
</dbReference>
<keyword evidence="4" id="KW-0490">MHC I</keyword>
<dbReference type="PANTHER" id="PTHR16675">
    <property type="entry name" value="MHC CLASS I-RELATED"/>
    <property type="match status" value="1"/>
</dbReference>
<evidence type="ECO:0000313" key="17">
    <source>
        <dbReference type="RefSeq" id="XP_044921114.1"/>
    </source>
</evidence>
<dbReference type="GO" id="GO:0009897">
    <property type="term" value="C:external side of plasma membrane"/>
    <property type="evidence" value="ECO:0007669"/>
    <property type="project" value="TreeGrafter"/>
</dbReference>
<proteinExistence type="inferred from homology"/>
<dbReference type="InterPro" id="IPR003597">
    <property type="entry name" value="Ig_C1-set"/>
</dbReference>
<dbReference type="GO" id="GO:0002486">
    <property type="term" value="P:antigen processing and presentation of endogenous peptide antigen via MHC class I via ER pathway, TAP-independent"/>
    <property type="evidence" value="ECO:0007669"/>
    <property type="project" value="TreeGrafter"/>
</dbReference>
<dbReference type="RefSeq" id="XP_044921113.1">
    <property type="nucleotide sequence ID" value="XM_045065178.1"/>
</dbReference>
<evidence type="ECO:0000256" key="1">
    <source>
        <dbReference type="ARBA" id="ARBA00002297"/>
    </source>
</evidence>
<evidence type="ECO:0000256" key="3">
    <source>
        <dbReference type="ARBA" id="ARBA00006909"/>
    </source>
</evidence>
<dbReference type="PANTHER" id="PTHR16675:SF251">
    <property type="entry name" value="HLA CLASS I HISTOCOMPATIBILITY ANTIGEN, C ALPHA CHAIN"/>
    <property type="match status" value="1"/>
</dbReference>
<dbReference type="Proteomes" id="UP000000715">
    <property type="component" value="Unplaced"/>
</dbReference>
<feature type="signal peptide" evidence="13">
    <location>
        <begin position="1"/>
        <end position="21"/>
    </location>
</feature>
<name>A0A8U0UNB8_MUSPF</name>
<evidence type="ECO:0000256" key="9">
    <source>
        <dbReference type="ARBA" id="ARBA00023180"/>
    </source>
</evidence>
<dbReference type="GO" id="GO:0098553">
    <property type="term" value="C:lumenal side of endoplasmic reticulum membrane"/>
    <property type="evidence" value="ECO:0007669"/>
    <property type="project" value="UniProtKB-ARBA"/>
</dbReference>
<dbReference type="PRINTS" id="PR01638">
    <property type="entry name" value="MHCCLASSI"/>
</dbReference>
<comment type="similarity">
    <text evidence="3 10">Belongs to the MHC class I family.</text>
</comment>
<keyword evidence="13" id="KW-0732">Signal</keyword>
<evidence type="ECO:0000313" key="16">
    <source>
        <dbReference type="RefSeq" id="XP_044921113.1"/>
    </source>
</evidence>
<dbReference type="OrthoDB" id="9018239at2759"/>
<keyword evidence="5 12" id="KW-0812">Transmembrane</keyword>
<dbReference type="GO" id="GO:0006955">
    <property type="term" value="P:immune response"/>
    <property type="evidence" value="ECO:0007669"/>
    <property type="project" value="TreeGrafter"/>
</dbReference>
<evidence type="ECO:0000256" key="4">
    <source>
        <dbReference type="ARBA" id="ARBA00022451"/>
    </source>
</evidence>
<evidence type="ECO:0000256" key="5">
    <source>
        <dbReference type="ARBA" id="ARBA00022692"/>
    </source>
</evidence>
<dbReference type="GO" id="GO:0042612">
    <property type="term" value="C:MHC class I protein complex"/>
    <property type="evidence" value="ECO:0007669"/>
    <property type="project" value="UniProtKB-KW"/>
</dbReference>
<keyword evidence="9" id="KW-0325">Glycoprotein</keyword>
<dbReference type="GO" id="GO:0001916">
    <property type="term" value="P:positive regulation of T cell mediated cytotoxicity"/>
    <property type="evidence" value="ECO:0007669"/>
    <property type="project" value="TreeGrafter"/>
</dbReference>
<protein>
    <submittedName>
        <fullName evidence="16 17">Class I histocompatibility antigen, Gogo-C*0101/C*0102 alpha chain-like isoform X1</fullName>
    </submittedName>
</protein>
<evidence type="ECO:0000256" key="8">
    <source>
        <dbReference type="ARBA" id="ARBA00023136"/>
    </source>
</evidence>